<dbReference type="Pfam" id="PF07992">
    <property type="entry name" value="Pyr_redox_2"/>
    <property type="match status" value="1"/>
</dbReference>
<keyword evidence="5" id="KW-1185">Reference proteome</keyword>
<dbReference type="SUPFAM" id="SSF51905">
    <property type="entry name" value="FAD/NAD(P)-binding domain"/>
    <property type="match status" value="1"/>
</dbReference>
<keyword evidence="1" id="KW-0285">Flavoprotein</keyword>
<dbReference type="PANTHER" id="PTHR48105">
    <property type="entry name" value="THIOREDOXIN REDUCTASE 1-RELATED-RELATED"/>
    <property type="match status" value="1"/>
</dbReference>
<dbReference type="Proteomes" id="UP001501410">
    <property type="component" value="Unassembled WGS sequence"/>
</dbReference>
<dbReference type="RefSeq" id="WP_344826921.1">
    <property type="nucleotide sequence ID" value="NZ_BAABEZ010000022.1"/>
</dbReference>
<evidence type="ECO:0000256" key="2">
    <source>
        <dbReference type="ARBA" id="ARBA00023002"/>
    </source>
</evidence>
<dbReference type="EMBL" id="BAABEZ010000022">
    <property type="protein sequence ID" value="GAA4456678.1"/>
    <property type="molecule type" value="Genomic_DNA"/>
</dbReference>
<keyword evidence="2" id="KW-0560">Oxidoreductase</keyword>
<evidence type="ECO:0000313" key="5">
    <source>
        <dbReference type="Proteomes" id="UP001501410"/>
    </source>
</evidence>
<dbReference type="Gene3D" id="3.50.50.60">
    <property type="entry name" value="FAD/NAD(P)-binding domain"/>
    <property type="match status" value="2"/>
</dbReference>
<gene>
    <name evidence="4" type="ORF">GCM10023092_22280</name>
</gene>
<reference evidence="5" key="1">
    <citation type="journal article" date="2019" name="Int. J. Syst. Evol. Microbiol.">
        <title>The Global Catalogue of Microorganisms (GCM) 10K type strain sequencing project: providing services to taxonomists for standard genome sequencing and annotation.</title>
        <authorList>
            <consortium name="The Broad Institute Genomics Platform"/>
            <consortium name="The Broad Institute Genome Sequencing Center for Infectious Disease"/>
            <person name="Wu L."/>
            <person name="Ma J."/>
        </authorList>
    </citation>
    <scope>NUCLEOTIDE SEQUENCE [LARGE SCALE GENOMIC DNA]</scope>
    <source>
        <strain evidence="5">JCM 31921</strain>
    </source>
</reference>
<dbReference type="InterPro" id="IPR023753">
    <property type="entry name" value="FAD/NAD-binding_dom"/>
</dbReference>
<evidence type="ECO:0000313" key="4">
    <source>
        <dbReference type="EMBL" id="GAA4456678.1"/>
    </source>
</evidence>
<dbReference type="PRINTS" id="PR00368">
    <property type="entry name" value="FADPNR"/>
</dbReference>
<comment type="caution">
    <text evidence="4">The sequence shown here is derived from an EMBL/GenBank/DDBJ whole genome shotgun (WGS) entry which is preliminary data.</text>
</comment>
<dbReference type="InterPro" id="IPR050097">
    <property type="entry name" value="Ferredoxin-NADP_redctase_2"/>
</dbReference>
<accession>A0ABP8MXR9</accession>
<feature type="domain" description="FAD/NAD(P)-binding" evidence="3">
    <location>
        <begin position="3"/>
        <end position="282"/>
    </location>
</feature>
<dbReference type="InterPro" id="IPR036188">
    <property type="entry name" value="FAD/NAD-bd_sf"/>
</dbReference>
<proteinExistence type="predicted"/>
<evidence type="ECO:0000256" key="1">
    <source>
        <dbReference type="ARBA" id="ARBA00022630"/>
    </source>
</evidence>
<protein>
    <submittedName>
        <fullName evidence="4">NAD(P)/FAD-dependent oxidoreductase</fullName>
    </submittedName>
</protein>
<name>A0ABP8MXR9_9BACT</name>
<sequence length="299" mass="32516">MQYEVIIIGGSYSGLSAALALGRSLRQVLIIDSGQPCNQQTPHSHNFLTRDGEKPADIAAKAREQVQQYKTVSFLMDKAETAKQIPGGFEIVTESGKSFSGKKLICATGIKDKLPDIEGVSDCWGISVIHCPYCHGYENRNQRTAILADGERALHLAGLVRNLSPDVSIVTNGKASFTNEQTALLMRHNIDIIETPLSRIKHDNGQLRELEFSDGHTRRFHAMYAALPFEPHSGIPFQLGCELTEHGHVKVDHLQKTSVPGVYACGDNSSAMRSVAAAVASGNLAGAIVNKELTDEHFV</sequence>
<dbReference type="PRINTS" id="PR00469">
    <property type="entry name" value="PNDRDTASEII"/>
</dbReference>
<organism evidence="4 5">
    <name type="scientific">Rurimicrobium arvi</name>
    <dbReference type="NCBI Taxonomy" id="2049916"/>
    <lineage>
        <taxon>Bacteria</taxon>
        <taxon>Pseudomonadati</taxon>
        <taxon>Bacteroidota</taxon>
        <taxon>Chitinophagia</taxon>
        <taxon>Chitinophagales</taxon>
        <taxon>Chitinophagaceae</taxon>
        <taxon>Rurimicrobium</taxon>
    </lineage>
</organism>
<evidence type="ECO:0000259" key="3">
    <source>
        <dbReference type="Pfam" id="PF07992"/>
    </source>
</evidence>